<dbReference type="Proteomes" id="UP000199519">
    <property type="component" value="Unassembled WGS sequence"/>
</dbReference>
<dbReference type="FunFam" id="3.40.930.10:FF:000009">
    <property type="entry name" value="PTS system, fructose specific IIABC component"/>
    <property type="match status" value="1"/>
</dbReference>
<dbReference type="InterPro" id="IPR016152">
    <property type="entry name" value="PTrfase/Anion_transptr"/>
</dbReference>
<dbReference type="CDD" id="cd00211">
    <property type="entry name" value="PTS_IIA_fru"/>
    <property type="match status" value="1"/>
</dbReference>
<evidence type="ECO:0000313" key="9">
    <source>
        <dbReference type="EMBL" id="SDF28993.1"/>
    </source>
</evidence>
<dbReference type="GeneID" id="57011873"/>
<comment type="subcellular location">
    <subcellularLocation>
        <location evidence="1">Cytoplasm</location>
    </subcellularLocation>
</comment>
<evidence type="ECO:0000313" key="14">
    <source>
        <dbReference type="Proteomes" id="UP000295472"/>
    </source>
</evidence>
<gene>
    <name evidence="11" type="ORF">C7954_1047</name>
    <name evidence="8" type="ORF">SAMN04488597_103126</name>
    <name evidence="9" type="ORF">SAMN04488598_10937</name>
    <name evidence="10" type="ORF">SAMN04515652_10936</name>
</gene>
<dbReference type="GO" id="GO:0016020">
    <property type="term" value="C:membrane"/>
    <property type="evidence" value="ECO:0007669"/>
    <property type="project" value="InterPro"/>
</dbReference>
<dbReference type="RefSeq" id="WP_073157222.1">
    <property type="nucleotide sequence ID" value="NZ_FMYT01000003.1"/>
</dbReference>
<dbReference type="InterPro" id="IPR004715">
    <property type="entry name" value="PTS_IIA_fruc"/>
</dbReference>
<dbReference type="GO" id="GO:0005737">
    <property type="term" value="C:cytoplasm"/>
    <property type="evidence" value="ECO:0007669"/>
    <property type="project" value="UniProtKB-SubCell"/>
</dbReference>
<dbReference type="Pfam" id="PF00359">
    <property type="entry name" value="PTS_EIIA_2"/>
    <property type="match status" value="1"/>
</dbReference>
<evidence type="ECO:0000313" key="12">
    <source>
        <dbReference type="Proteomes" id="UP000198612"/>
    </source>
</evidence>
<keyword evidence="2" id="KW-0813">Transport</keyword>
<evidence type="ECO:0000313" key="11">
    <source>
        <dbReference type="EMBL" id="TDX46639.1"/>
    </source>
</evidence>
<evidence type="ECO:0000313" key="15">
    <source>
        <dbReference type="Proteomes" id="UP000324896"/>
    </source>
</evidence>
<dbReference type="PROSITE" id="PS51094">
    <property type="entry name" value="PTS_EIIA_TYPE_2"/>
    <property type="match status" value="1"/>
</dbReference>
<sequence>MQITKMISKNLINLKLNTDDKEDALIEMVNLLKKEDKIESEDKFLAKIIEREREGSTGFGRGIAVPHGKSETVNELSLSIGRSKKGIEYHSLDGRKVNLVFMVADYPDYSPEYLKLVSTLVSWLREDNFRKELLNADGKTEFIELFREKERSTK</sequence>
<dbReference type="EMBL" id="FMYT01000003">
    <property type="protein sequence ID" value="SDC22141.1"/>
    <property type="molecule type" value="Genomic_DNA"/>
</dbReference>
<dbReference type="STRING" id="54121.SAMN04515653_10353"/>
<organism evidence="8 15">
    <name type="scientific">Halanaerobium congolense</name>
    <dbReference type="NCBI Taxonomy" id="54121"/>
    <lineage>
        <taxon>Bacteria</taxon>
        <taxon>Bacillati</taxon>
        <taxon>Bacillota</taxon>
        <taxon>Clostridia</taxon>
        <taxon>Halanaerobiales</taxon>
        <taxon>Halanaerobiaceae</taxon>
        <taxon>Halanaerobium</taxon>
    </lineage>
</organism>
<name>A0A1G6JU27_9FIRM</name>
<dbReference type="EMBL" id="SOEF01000004">
    <property type="protein sequence ID" value="TDX46639.1"/>
    <property type="molecule type" value="Genomic_DNA"/>
</dbReference>
<protein>
    <submittedName>
        <fullName evidence="11">PTS system fructose-specific IIA component</fullName>
    </submittedName>
    <submittedName>
        <fullName evidence="8">Phosphoenolpyruvate-dependent sugar phosphotransferase system, EIIA 2</fullName>
    </submittedName>
</protein>
<dbReference type="Proteomes" id="UP000324896">
    <property type="component" value="Unassembled WGS sequence"/>
</dbReference>
<accession>A0A1G6JU27</accession>
<dbReference type="GO" id="GO:0009401">
    <property type="term" value="P:phosphoenolpyruvate-dependent sugar phosphotransferase system"/>
    <property type="evidence" value="ECO:0007669"/>
    <property type="project" value="UniProtKB-KW"/>
</dbReference>
<evidence type="ECO:0000256" key="3">
    <source>
        <dbReference type="ARBA" id="ARBA00022553"/>
    </source>
</evidence>
<proteinExistence type="predicted"/>
<keyword evidence="3" id="KW-0597">Phosphoprotein</keyword>
<evidence type="ECO:0000256" key="5">
    <source>
        <dbReference type="ARBA" id="ARBA00022679"/>
    </source>
</evidence>
<evidence type="ECO:0000256" key="4">
    <source>
        <dbReference type="ARBA" id="ARBA00022597"/>
    </source>
</evidence>
<dbReference type="PANTHER" id="PTHR47738">
    <property type="entry name" value="PTS SYSTEM FRUCTOSE-LIKE EIIA COMPONENT-RELATED"/>
    <property type="match status" value="1"/>
</dbReference>
<dbReference type="InterPro" id="IPR002178">
    <property type="entry name" value="PTS_EIIA_type-2_dom"/>
</dbReference>
<dbReference type="PROSITE" id="PS00372">
    <property type="entry name" value="PTS_EIIA_TYPE_2_HIS"/>
    <property type="match status" value="1"/>
</dbReference>
<keyword evidence="5 8" id="KW-0808">Transferase</keyword>
<dbReference type="EMBL" id="FOHG01000009">
    <property type="protein sequence ID" value="SES87182.1"/>
    <property type="molecule type" value="Genomic_DNA"/>
</dbReference>
<dbReference type="SUPFAM" id="SSF55804">
    <property type="entry name" value="Phoshotransferase/anion transport protein"/>
    <property type="match status" value="1"/>
</dbReference>
<dbReference type="PANTHER" id="PTHR47738:SF2">
    <property type="entry name" value="PTS SYSTEM FRUCTOSE-LIKE EIIA COMPONENT"/>
    <property type="match status" value="1"/>
</dbReference>
<dbReference type="EMBL" id="FNBJ01000009">
    <property type="protein sequence ID" value="SDF28993.1"/>
    <property type="molecule type" value="Genomic_DNA"/>
</dbReference>
<keyword evidence="4" id="KW-0762">Sugar transport</keyword>
<dbReference type="Proteomes" id="UP000295472">
    <property type="component" value="Unassembled WGS sequence"/>
</dbReference>
<evidence type="ECO:0000256" key="6">
    <source>
        <dbReference type="ARBA" id="ARBA00022683"/>
    </source>
</evidence>
<dbReference type="NCBIfam" id="TIGR00848">
    <property type="entry name" value="fruA"/>
    <property type="match status" value="1"/>
</dbReference>
<feature type="domain" description="PTS EIIA type-2" evidence="7">
    <location>
        <begin position="5"/>
        <end position="149"/>
    </location>
</feature>
<keyword evidence="8" id="KW-0670">Pyruvate</keyword>
<reference evidence="12 13" key="1">
    <citation type="submission" date="2016-10" db="EMBL/GenBank/DDBJ databases">
        <authorList>
            <person name="Varghese N."/>
            <person name="Submissions S."/>
        </authorList>
    </citation>
    <scope>NUCLEOTIDE SEQUENCE [LARGE SCALE GENOMIC DNA]</scope>
    <source>
        <strain evidence="8 15">WG10</strain>
        <strain evidence="9 13">WG2</strain>
        <strain evidence="10 12">WG5</strain>
    </source>
</reference>
<evidence type="ECO:0000256" key="2">
    <source>
        <dbReference type="ARBA" id="ARBA00022448"/>
    </source>
</evidence>
<dbReference type="AlphaFoldDB" id="A0A1G6JU27"/>
<reference evidence="11 14" key="2">
    <citation type="submission" date="2019-03" db="EMBL/GenBank/DDBJ databases">
        <title>Subsurface microbial communities from deep shales in Ohio and West Virginia, USA.</title>
        <authorList>
            <person name="Wrighton K."/>
        </authorList>
    </citation>
    <scope>NUCLEOTIDE SEQUENCE [LARGE SCALE GENOMIC DNA]</scope>
    <source>
        <strain evidence="11 14">DSMZ 11287</strain>
    </source>
</reference>
<evidence type="ECO:0000313" key="13">
    <source>
        <dbReference type="Proteomes" id="UP000199519"/>
    </source>
</evidence>
<dbReference type="OrthoDB" id="95460at2"/>
<evidence type="ECO:0000256" key="1">
    <source>
        <dbReference type="ARBA" id="ARBA00004496"/>
    </source>
</evidence>
<keyword evidence="6" id="KW-0598">Phosphotransferase system</keyword>
<evidence type="ECO:0000259" key="7">
    <source>
        <dbReference type="PROSITE" id="PS51094"/>
    </source>
</evidence>
<dbReference type="Gene3D" id="3.40.930.10">
    <property type="entry name" value="Mannitol-specific EII, Chain A"/>
    <property type="match status" value="1"/>
</dbReference>
<evidence type="ECO:0000313" key="8">
    <source>
        <dbReference type="EMBL" id="SDC22141.1"/>
    </source>
</evidence>
<dbReference type="Proteomes" id="UP000198612">
    <property type="component" value="Unassembled WGS sequence"/>
</dbReference>
<dbReference type="InterPro" id="IPR051541">
    <property type="entry name" value="PTS_SugarTrans_NitroReg"/>
</dbReference>
<keyword evidence="13" id="KW-1185">Reference proteome</keyword>
<dbReference type="GO" id="GO:0008982">
    <property type="term" value="F:protein-N(PI)-phosphohistidine-sugar phosphotransferase activity"/>
    <property type="evidence" value="ECO:0007669"/>
    <property type="project" value="InterPro"/>
</dbReference>
<evidence type="ECO:0000313" key="10">
    <source>
        <dbReference type="EMBL" id="SES87182.1"/>
    </source>
</evidence>